<evidence type="ECO:0000313" key="1">
    <source>
        <dbReference type="EMBL" id="ASV67603.1"/>
    </source>
</evidence>
<dbReference type="EMBL" id="CP022983">
    <property type="protein sequence ID" value="ASV67603.1"/>
    <property type="molecule type" value="Genomic_DNA"/>
</dbReference>
<dbReference type="RefSeq" id="WP_095371178.1">
    <property type="nucleotide sequence ID" value="NZ_CP022983.1"/>
</dbReference>
<protein>
    <submittedName>
        <fullName evidence="1">Uncharacterized protein</fullName>
    </submittedName>
</protein>
<gene>
    <name evidence="1" type="ORF">CKF48_09875</name>
</gene>
<dbReference type="AlphaFoldDB" id="A0A248THD4"/>
<dbReference type="Proteomes" id="UP000215137">
    <property type="component" value="Chromosome"/>
</dbReference>
<proteinExistence type="predicted"/>
<dbReference type="OrthoDB" id="2366255at2"/>
<name>A0A248THD4_9BACI</name>
<dbReference type="KEGG" id="bko:CKF48_09875"/>
<keyword evidence="2" id="KW-1185">Reference proteome</keyword>
<reference evidence="1 2" key="1">
    <citation type="submission" date="2017-08" db="EMBL/GenBank/DDBJ databases">
        <title>Complete Genome Sequence of Bacillus kochii Oregon-R-modENCODE STRAIN BDGP4, isolated from Drosophila melanogaster gut.</title>
        <authorList>
            <person name="Wan K.H."/>
            <person name="Yu C."/>
            <person name="Park S."/>
            <person name="Hammonds A.S."/>
            <person name="Booth B.W."/>
            <person name="Celniker S.E."/>
        </authorList>
    </citation>
    <scope>NUCLEOTIDE SEQUENCE [LARGE SCALE GENOMIC DNA]</scope>
    <source>
        <strain evidence="1 2">BDGP4</strain>
    </source>
</reference>
<evidence type="ECO:0000313" key="2">
    <source>
        <dbReference type="Proteomes" id="UP000215137"/>
    </source>
</evidence>
<sequence>MINLVGFNGPAPHSVILWRTGGVNTAKTVCYSSDEQNEALSRFHTQGDFYNQYEQAVIVKDDNKILIQNHLISMGA</sequence>
<accession>A0A248THD4</accession>
<organism evidence="1 2">
    <name type="scientific">Cytobacillus kochii</name>
    <dbReference type="NCBI Taxonomy" id="859143"/>
    <lineage>
        <taxon>Bacteria</taxon>
        <taxon>Bacillati</taxon>
        <taxon>Bacillota</taxon>
        <taxon>Bacilli</taxon>
        <taxon>Bacillales</taxon>
        <taxon>Bacillaceae</taxon>
        <taxon>Cytobacillus</taxon>
    </lineage>
</organism>